<evidence type="ECO:0000313" key="1">
    <source>
        <dbReference type="EMBL" id="KAF9482927.1"/>
    </source>
</evidence>
<dbReference type="AlphaFoldDB" id="A0A9P5Z8J7"/>
<keyword evidence="2" id="KW-1185">Reference proteome</keyword>
<accession>A0A9P5Z8J7</accession>
<protein>
    <submittedName>
        <fullName evidence="1">Uncharacterized protein</fullName>
    </submittedName>
</protein>
<sequence>MTPQNDDAIPCYRNHASSAFSCTAFVPPLPYQISSSHTLSTPPRPPNHGAATVTVCAQNELAFAAFCGT</sequence>
<dbReference type="EMBL" id="MU155159">
    <property type="protein sequence ID" value="KAF9482927.1"/>
    <property type="molecule type" value="Genomic_DNA"/>
</dbReference>
<comment type="caution">
    <text evidence="1">The sequence shown here is derived from an EMBL/GenBank/DDBJ whole genome shotgun (WGS) entry which is preliminary data.</text>
</comment>
<name>A0A9P5Z8J7_9AGAR</name>
<organism evidence="1 2">
    <name type="scientific">Pholiota conissans</name>
    <dbReference type="NCBI Taxonomy" id="109636"/>
    <lineage>
        <taxon>Eukaryota</taxon>
        <taxon>Fungi</taxon>
        <taxon>Dikarya</taxon>
        <taxon>Basidiomycota</taxon>
        <taxon>Agaricomycotina</taxon>
        <taxon>Agaricomycetes</taxon>
        <taxon>Agaricomycetidae</taxon>
        <taxon>Agaricales</taxon>
        <taxon>Agaricineae</taxon>
        <taxon>Strophariaceae</taxon>
        <taxon>Pholiota</taxon>
    </lineage>
</organism>
<gene>
    <name evidence="1" type="ORF">BDN70DRAFT_874341</name>
</gene>
<dbReference type="Proteomes" id="UP000807469">
    <property type="component" value="Unassembled WGS sequence"/>
</dbReference>
<evidence type="ECO:0000313" key="2">
    <source>
        <dbReference type="Proteomes" id="UP000807469"/>
    </source>
</evidence>
<proteinExistence type="predicted"/>
<reference evidence="1" key="1">
    <citation type="submission" date="2020-11" db="EMBL/GenBank/DDBJ databases">
        <authorList>
            <consortium name="DOE Joint Genome Institute"/>
            <person name="Ahrendt S."/>
            <person name="Riley R."/>
            <person name="Andreopoulos W."/>
            <person name="Labutti K."/>
            <person name="Pangilinan J."/>
            <person name="Ruiz-Duenas F.J."/>
            <person name="Barrasa J.M."/>
            <person name="Sanchez-Garcia M."/>
            <person name="Camarero S."/>
            <person name="Miyauchi S."/>
            <person name="Serrano A."/>
            <person name="Linde D."/>
            <person name="Babiker R."/>
            <person name="Drula E."/>
            <person name="Ayuso-Fernandez I."/>
            <person name="Pacheco R."/>
            <person name="Padilla G."/>
            <person name="Ferreira P."/>
            <person name="Barriuso J."/>
            <person name="Kellner H."/>
            <person name="Castanera R."/>
            <person name="Alfaro M."/>
            <person name="Ramirez L."/>
            <person name="Pisabarro A.G."/>
            <person name="Kuo A."/>
            <person name="Tritt A."/>
            <person name="Lipzen A."/>
            <person name="He G."/>
            <person name="Yan M."/>
            <person name="Ng V."/>
            <person name="Cullen D."/>
            <person name="Martin F."/>
            <person name="Rosso M.-N."/>
            <person name="Henrissat B."/>
            <person name="Hibbett D."/>
            <person name="Martinez A.T."/>
            <person name="Grigoriev I.V."/>
        </authorList>
    </citation>
    <scope>NUCLEOTIDE SEQUENCE</scope>
    <source>
        <strain evidence="1">CIRM-BRFM 674</strain>
    </source>
</reference>